<reference evidence="2" key="1">
    <citation type="submission" date="2022-11" db="UniProtKB">
        <authorList>
            <consortium name="WormBaseParasite"/>
        </authorList>
    </citation>
    <scope>IDENTIFICATION</scope>
</reference>
<dbReference type="WBParaSite" id="ACRNAN_scaffold11872.g19602.t1">
    <property type="protein sequence ID" value="ACRNAN_scaffold11872.g19602.t1"/>
    <property type="gene ID" value="ACRNAN_scaffold11872.g19602"/>
</dbReference>
<sequence>MVYAENGTLEDRIILYSAPFYHQLNMSQKQQLADIVLANITVSDYDAQLSQFSTQLPMQLQQSFKEWHQRSVDFYNRVNSLYDNQIANNPMIKPYLDQYFYSSAEEDSFSLLDQAQDHIKYEVVKFLANYNYQVNMALFKATDDPLSAEGLGLPVNY</sequence>
<organism evidence="1 2">
    <name type="scientific">Acrobeloides nanus</name>
    <dbReference type="NCBI Taxonomy" id="290746"/>
    <lineage>
        <taxon>Eukaryota</taxon>
        <taxon>Metazoa</taxon>
        <taxon>Ecdysozoa</taxon>
        <taxon>Nematoda</taxon>
        <taxon>Chromadorea</taxon>
        <taxon>Rhabditida</taxon>
        <taxon>Tylenchina</taxon>
        <taxon>Cephalobomorpha</taxon>
        <taxon>Cephaloboidea</taxon>
        <taxon>Cephalobidae</taxon>
        <taxon>Acrobeloides</taxon>
    </lineage>
</organism>
<proteinExistence type="predicted"/>
<evidence type="ECO:0000313" key="1">
    <source>
        <dbReference type="Proteomes" id="UP000887540"/>
    </source>
</evidence>
<accession>A0A914CMA2</accession>
<evidence type="ECO:0000313" key="2">
    <source>
        <dbReference type="WBParaSite" id="ACRNAN_scaffold11872.g19602.t1"/>
    </source>
</evidence>
<keyword evidence="1" id="KW-1185">Reference proteome</keyword>
<dbReference type="AlphaFoldDB" id="A0A914CMA2"/>
<protein>
    <submittedName>
        <fullName evidence="2">Uncharacterized protein</fullName>
    </submittedName>
</protein>
<dbReference type="Proteomes" id="UP000887540">
    <property type="component" value="Unplaced"/>
</dbReference>
<name>A0A914CMA2_9BILA</name>